<reference evidence="1 2" key="1">
    <citation type="submission" date="2011-10" db="EMBL/GenBank/DDBJ databases">
        <title>The Improved High-Quality Draft genome of Leptonema illini DSM 21528.</title>
        <authorList>
            <consortium name="US DOE Joint Genome Institute (JGI-PGF)"/>
            <person name="Lucas S."/>
            <person name="Copeland A."/>
            <person name="Lapidus A."/>
            <person name="Glavina del Rio T."/>
            <person name="Dalin E."/>
            <person name="Tice H."/>
            <person name="Bruce D."/>
            <person name="Goodwin L."/>
            <person name="Pitluck S."/>
            <person name="Peters L."/>
            <person name="Mikhailova N."/>
            <person name="Held B."/>
            <person name="Kyrpides N."/>
            <person name="Mavromatis K."/>
            <person name="Ivanova N."/>
            <person name="Markowitz V."/>
            <person name="Cheng J.-F."/>
            <person name="Hugenholtz P."/>
            <person name="Woyke T."/>
            <person name="Wu D."/>
            <person name="Gronow S."/>
            <person name="Wellnitz S."/>
            <person name="Brambilla E.-M."/>
            <person name="Klenk H.-P."/>
            <person name="Eisen J.A."/>
        </authorList>
    </citation>
    <scope>NUCLEOTIDE SEQUENCE [LARGE SCALE GENOMIC DNA]</scope>
    <source>
        <strain evidence="1 2">DSM 21528</strain>
    </source>
</reference>
<evidence type="ECO:0000313" key="2">
    <source>
        <dbReference type="Proteomes" id="UP000005737"/>
    </source>
</evidence>
<organism evidence="1 2">
    <name type="scientific">Leptonema illini DSM 21528</name>
    <dbReference type="NCBI Taxonomy" id="929563"/>
    <lineage>
        <taxon>Bacteria</taxon>
        <taxon>Pseudomonadati</taxon>
        <taxon>Spirochaetota</taxon>
        <taxon>Spirochaetia</taxon>
        <taxon>Leptospirales</taxon>
        <taxon>Leptospiraceae</taxon>
        <taxon>Leptonema</taxon>
    </lineage>
</organism>
<proteinExistence type="predicted"/>
<keyword evidence="2" id="KW-1185">Reference proteome</keyword>
<name>H2CE77_9LEPT</name>
<sequence length="168" mass="19732">MHISLLPQPPISRSKQRDVFRLQAAGKVDFFLPSFANDQFNLLRNDPGSLNLFFRLLLGRYRNRILRQFYRNLSSSDDRIRTRYQFSGLALRRVSFPVEEEVWVELRLLSLAVRCSMSLILVQLVQYEYCRRWKFGLRKWDPHIAGQVGTATFHSLTISYSEGCRGLD</sequence>
<protein>
    <submittedName>
        <fullName evidence="1">Uncharacterized protein</fullName>
    </submittedName>
</protein>
<dbReference type="Proteomes" id="UP000005737">
    <property type="component" value="Unassembled WGS sequence"/>
</dbReference>
<gene>
    <name evidence="1" type="ORF">Lepil_2967</name>
</gene>
<dbReference type="EMBL" id="JH597773">
    <property type="protein sequence ID" value="EHQ07632.1"/>
    <property type="molecule type" value="Genomic_DNA"/>
</dbReference>
<dbReference type="RefSeq" id="WP_002773669.1">
    <property type="nucleotide sequence ID" value="NZ_JH597773.1"/>
</dbReference>
<accession>H2CE77</accession>
<dbReference type="STRING" id="183.GCA_002009735_04111"/>
<dbReference type="HOGENOM" id="CLU_1584455_0_0_12"/>
<dbReference type="AlphaFoldDB" id="H2CE77"/>
<evidence type="ECO:0000313" key="1">
    <source>
        <dbReference type="EMBL" id="EHQ07632.1"/>
    </source>
</evidence>